<dbReference type="Proteomes" id="UP000593578">
    <property type="component" value="Unassembled WGS sequence"/>
</dbReference>
<dbReference type="PANTHER" id="PTHR31286">
    <property type="entry name" value="GLYCINE-RICH CELL WALL STRUCTURAL PROTEIN 1.8-LIKE"/>
    <property type="match status" value="1"/>
</dbReference>
<reference evidence="1 2" key="1">
    <citation type="journal article" date="2019" name="Genome Biol. Evol.">
        <title>Insights into the evolution of the New World diploid cottons (Gossypium, subgenus Houzingenia) based on genome sequencing.</title>
        <authorList>
            <person name="Grover C.E."/>
            <person name="Arick M.A. 2nd"/>
            <person name="Thrash A."/>
            <person name="Conover J.L."/>
            <person name="Sanders W.S."/>
            <person name="Peterson D.G."/>
            <person name="Frelichowski J.E."/>
            <person name="Scheffler J.A."/>
            <person name="Scheffler B.E."/>
            <person name="Wendel J.F."/>
        </authorList>
    </citation>
    <scope>NUCLEOTIDE SEQUENCE [LARGE SCALE GENOMIC DNA]</scope>
    <source>
        <strain evidence="1">8</strain>
        <tissue evidence="1">Leaf</tissue>
    </source>
</reference>
<protein>
    <recommendedName>
        <fullName evidence="3">DUF4283 domain-containing protein</fullName>
    </recommendedName>
</protein>
<dbReference type="EMBL" id="JABEZZ010000012">
    <property type="protein sequence ID" value="MBA0601223.1"/>
    <property type="molecule type" value="Genomic_DNA"/>
</dbReference>
<dbReference type="InterPro" id="IPR040256">
    <property type="entry name" value="At4g02000-like"/>
</dbReference>
<evidence type="ECO:0008006" key="3">
    <source>
        <dbReference type="Google" id="ProtNLM"/>
    </source>
</evidence>
<dbReference type="AlphaFoldDB" id="A0A7J8QIV2"/>
<dbReference type="PANTHER" id="PTHR31286:SF153">
    <property type="entry name" value="DUF4283 DOMAIN PROTEIN"/>
    <property type="match status" value="1"/>
</dbReference>
<organism evidence="1 2">
    <name type="scientific">Gossypium raimondii</name>
    <name type="common">Peruvian cotton</name>
    <name type="synonym">Gossypium klotzschianum subsp. raimondii</name>
    <dbReference type="NCBI Taxonomy" id="29730"/>
    <lineage>
        <taxon>Eukaryota</taxon>
        <taxon>Viridiplantae</taxon>
        <taxon>Streptophyta</taxon>
        <taxon>Embryophyta</taxon>
        <taxon>Tracheophyta</taxon>
        <taxon>Spermatophyta</taxon>
        <taxon>Magnoliopsida</taxon>
        <taxon>eudicotyledons</taxon>
        <taxon>Gunneridae</taxon>
        <taxon>Pentapetalae</taxon>
        <taxon>rosids</taxon>
        <taxon>malvids</taxon>
        <taxon>Malvales</taxon>
        <taxon>Malvaceae</taxon>
        <taxon>Malvoideae</taxon>
        <taxon>Gossypium</taxon>
    </lineage>
</organism>
<evidence type="ECO:0000313" key="1">
    <source>
        <dbReference type="EMBL" id="MBA0601223.1"/>
    </source>
</evidence>
<gene>
    <name evidence="1" type="ORF">Gorai_004407</name>
</gene>
<accession>A0A7J8QIV2</accession>
<evidence type="ECO:0000313" key="2">
    <source>
        <dbReference type="Proteomes" id="UP000593578"/>
    </source>
</evidence>
<proteinExistence type="predicted"/>
<sequence length="124" mass="14535">PLPIENGIAGLSINEGEEEAWQLHEEDGLQKSLYEYYLIGCFLTASVFYRELDIDRVINGAPWMFNNHLLIFHRLKENDDLMQVPLVFSYFWVQIHDLPLRLFSKDIAKQFGNFFGAFVEYDAK</sequence>
<comment type="caution">
    <text evidence="1">The sequence shown here is derived from an EMBL/GenBank/DDBJ whole genome shotgun (WGS) entry which is preliminary data.</text>
</comment>
<name>A0A7J8QIV2_GOSRA</name>
<feature type="non-terminal residue" evidence="1">
    <location>
        <position position="124"/>
    </location>
</feature>